<proteinExistence type="predicted"/>
<dbReference type="InterPro" id="IPR008920">
    <property type="entry name" value="TF_FadR/GntR_C"/>
</dbReference>
<keyword evidence="1" id="KW-0805">Transcription regulation</keyword>
<feature type="domain" description="HTH gntR-type" evidence="4">
    <location>
        <begin position="6"/>
        <end position="74"/>
    </location>
</feature>
<evidence type="ECO:0000256" key="1">
    <source>
        <dbReference type="ARBA" id="ARBA00023015"/>
    </source>
</evidence>
<keyword evidence="6" id="KW-1185">Reference proteome</keyword>
<dbReference type="PROSITE" id="PS50949">
    <property type="entry name" value="HTH_GNTR"/>
    <property type="match status" value="1"/>
</dbReference>
<accession>A0A7T1B194</accession>
<dbReference type="Pfam" id="PF07729">
    <property type="entry name" value="FCD"/>
    <property type="match status" value="1"/>
</dbReference>
<evidence type="ECO:0000259" key="4">
    <source>
        <dbReference type="PROSITE" id="PS50949"/>
    </source>
</evidence>
<gene>
    <name evidence="5" type="ORF">ISP08_03905</name>
</gene>
<dbReference type="SUPFAM" id="SSF48008">
    <property type="entry name" value="GntR ligand-binding domain-like"/>
    <property type="match status" value="1"/>
</dbReference>
<keyword evidence="2" id="KW-0238">DNA-binding</keyword>
<dbReference type="Proteomes" id="UP000594455">
    <property type="component" value="Chromosome"/>
</dbReference>
<dbReference type="Gene3D" id="1.10.10.10">
    <property type="entry name" value="Winged helix-like DNA-binding domain superfamily/Winged helix DNA-binding domain"/>
    <property type="match status" value="1"/>
</dbReference>
<protein>
    <submittedName>
        <fullName evidence="5">FadR family transcriptional regulator</fullName>
    </submittedName>
</protein>
<reference evidence="5 6" key="1">
    <citation type="submission" date="2020-10" db="EMBL/GenBank/DDBJ databases">
        <title>Closed genome sequences of Staphylococcus lloydii sp. nov. and Staphylococcus durrellii sp. nov. Isolated from Captive Fruit Bats (Pteropus livingstonii).</title>
        <authorList>
            <person name="Fountain K."/>
        </authorList>
    </citation>
    <scope>NUCLEOTIDE SEQUENCE [LARGE SCALE GENOMIC DNA]</scope>
    <source>
        <strain evidence="5 6">23_2_7_LY</strain>
    </source>
</reference>
<keyword evidence="3" id="KW-0804">Transcription</keyword>
<dbReference type="InterPro" id="IPR000524">
    <property type="entry name" value="Tscrpt_reg_HTH_GntR"/>
</dbReference>
<dbReference type="InterPro" id="IPR036388">
    <property type="entry name" value="WH-like_DNA-bd_sf"/>
</dbReference>
<dbReference type="Pfam" id="PF00392">
    <property type="entry name" value="GntR"/>
    <property type="match status" value="1"/>
</dbReference>
<dbReference type="PANTHER" id="PTHR43537">
    <property type="entry name" value="TRANSCRIPTIONAL REGULATOR, GNTR FAMILY"/>
    <property type="match status" value="1"/>
</dbReference>
<dbReference type="SUPFAM" id="SSF46785">
    <property type="entry name" value="Winged helix' DNA-binding domain"/>
    <property type="match status" value="1"/>
</dbReference>
<organism evidence="5 6">
    <name type="scientific">Staphylococcus lloydii</name>
    <dbReference type="NCBI Taxonomy" id="2781774"/>
    <lineage>
        <taxon>Bacteria</taxon>
        <taxon>Bacillati</taxon>
        <taxon>Bacillota</taxon>
        <taxon>Bacilli</taxon>
        <taxon>Bacillales</taxon>
        <taxon>Staphylococcaceae</taxon>
        <taxon>Staphylococcus</taxon>
    </lineage>
</organism>
<dbReference type="GO" id="GO:0003677">
    <property type="term" value="F:DNA binding"/>
    <property type="evidence" value="ECO:0007669"/>
    <property type="project" value="UniProtKB-KW"/>
</dbReference>
<dbReference type="GO" id="GO:0003700">
    <property type="term" value="F:DNA-binding transcription factor activity"/>
    <property type="evidence" value="ECO:0007669"/>
    <property type="project" value="InterPro"/>
</dbReference>
<evidence type="ECO:0000256" key="2">
    <source>
        <dbReference type="ARBA" id="ARBA00023125"/>
    </source>
</evidence>
<sequence>MKISNSKIYEQVADLLLEQIKSDEFEIGDKLPSIQKLATTYGVSVASIREALNALRTIGVIEIKQGYGTIVKQKEPTFFEIGEKFNSLGQIKELLELRQIIESATAAKAAKLRTNEDLKIMRHYLNEMGKAVSDGTSGEEADLEFHLTIAKATNNSLLVDLMNNISDLMKDSMKETRKIFIYSRQKTMEILQDEHEKIFNAIEQQDDKLATQCMNTHLTTVIDTTLANFNEQNNEL</sequence>
<dbReference type="EMBL" id="CP064056">
    <property type="protein sequence ID" value="QPM75888.1"/>
    <property type="molecule type" value="Genomic_DNA"/>
</dbReference>
<dbReference type="InterPro" id="IPR011711">
    <property type="entry name" value="GntR_C"/>
</dbReference>
<dbReference type="InterPro" id="IPR036390">
    <property type="entry name" value="WH_DNA-bd_sf"/>
</dbReference>
<evidence type="ECO:0000313" key="5">
    <source>
        <dbReference type="EMBL" id="QPM75888.1"/>
    </source>
</evidence>
<dbReference type="Gene3D" id="1.20.120.530">
    <property type="entry name" value="GntR ligand-binding domain-like"/>
    <property type="match status" value="1"/>
</dbReference>
<dbReference type="AlphaFoldDB" id="A0A7T1B194"/>
<evidence type="ECO:0000256" key="3">
    <source>
        <dbReference type="ARBA" id="ARBA00023163"/>
    </source>
</evidence>
<dbReference type="RefSeq" id="WP_195719558.1">
    <property type="nucleotide sequence ID" value="NZ_CP064056.1"/>
</dbReference>
<name>A0A7T1B194_9STAP</name>
<evidence type="ECO:0000313" key="6">
    <source>
        <dbReference type="Proteomes" id="UP000594455"/>
    </source>
</evidence>
<dbReference type="KEGG" id="sllo:ISP08_03905"/>
<dbReference type="SMART" id="SM00895">
    <property type="entry name" value="FCD"/>
    <property type="match status" value="1"/>
</dbReference>
<dbReference type="SMART" id="SM00345">
    <property type="entry name" value="HTH_GNTR"/>
    <property type="match status" value="1"/>
</dbReference>
<dbReference type="PANTHER" id="PTHR43537:SF5">
    <property type="entry name" value="UXU OPERON TRANSCRIPTIONAL REGULATOR"/>
    <property type="match status" value="1"/>
</dbReference>
<dbReference type="CDD" id="cd07377">
    <property type="entry name" value="WHTH_GntR"/>
    <property type="match status" value="1"/>
</dbReference>